<evidence type="ECO:0000256" key="1">
    <source>
        <dbReference type="PIRSR" id="PIRSR640198-1"/>
    </source>
</evidence>
<dbReference type="PROSITE" id="PS50937">
    <property type="entry name" value="HTH_MERR_2"/>
    <property type="match status" value="1"/>
</dbReference>
<evidence type="ECO:0000259" key="4">
    <source>
        <dbReference type="PROSITE" id="PS50937"/>
    </source>
</evidence>
<comment type="caution">
    <text evidence="6">The sequence shown here is derived from an EMBL/GenBank/DDBJ whole genome shotgun (WGS) entry which is preliminary data.</text>
</comment>
<name>A0A1G1VGD8_9BACT</name>
<dbReference type="GO" id="GO:0005524">
    <property type="term" value="F:ATP binding"/>
    <property type="evidence" value="ECO:0007669"/>
    <property type="project" value="UniProtKB-KW"/>
</dbReference>
<dbReference type="PROSITE" id="PS51459">
    <property type="entry name" value="FIDO"/>
    <property type="match status" value="1"/>
</dbReference>
<dbReference type="Gene3D" id="1.10.1660.10">
    <property type="match status" value="1"/>
</dbReference>
<feature type="site" description="Important for autoinhibition of adenylyltransferase activity" evidence="3">
    <location>
        <position position="44"/>
    </location>
</feature>
<dbReference type="GO" id="GO:0006355">
    <property type="term" value="P:regulation of DNA-templated transcription"/>
    <property type="evidence" value="ECO:0007669"/>
    <property type="project" value="InterPro"/>
</dbReference>
<feature type="domain" description="HTH merR-type" evidence="4">
    <location>
        <begin position="264"/>
        <end position="333"/>
    </location>
</feature>
<dbReference type="SUPFAM" id="SSF46955">
    <property type="entry name" value="Putative DNA-binding domain"/>
    <property type="match status" value="1"/>
</dbReference>
<organism evidence="6 7">
    <name type="scientific">Candidatus Blackburnbacteria bacterium RIFCSPLOWO2_01_FULL_40_20</name>
    <dbReference type="NCBI Taxonomy" id="1797519"/>
    <lineage>
        <taxon>Bacteria</taxon>
        <taxon>Candidatus Blackburniibacteriota</taxon>
    </lineage>
</organism>
<dbReference type="Gene3D" id="1.10.3290.10">
    <property type="entry name" value="Fido-like domain"/>
    <property type="match status" value="1"/>
</dbReference>
<keyword evidence="2" id="KW-0547">Nucleotide-binding</keyword>
<dbReference type="Proteomes" id="UP000178659">
    <property type="component" value="Unassembled WGS sequence"/>
</dbReference>
<evidence type="ECO:0000259" key="5">
    <source>
        <dbReference type="PROSITE" id="PS51459"/>
    </source>
</evidence>
<reference evidence="6 7" key="1">
    <citation type="journal article" date="2016" name="Nat. Commun.">
        <title>Thousands of microbial genomes shed light on interconnected biogeochemical processes in an aquifer system.</title>
        <authorList>
            <person name="Anantharaman K."/>
            <person name="Brown C.T."/>
            <person name="Hug L.A."/>
            <person name="Sharon I."/>
            <person name="Castelle C.J."/>
            <person name="Probst A.J."/>
            <person name="Thomas B.C."/>
            <person name="Singh A."/>
            <person name="Wilkins M.J."/>
            <person name="Karaoz U."/>
            <person name="Brodie E.L."/>
            <person name="Williams K.H."/>
            <person name="Hubbard S.S."/>
            <person name="Banfield J.F."/>
        </authorList>
    </citation>
    <scope>NUCLEOTIDE SEQUENCE [LARGE SCALE GENOMIC DNA]</scope>
</reference>
<dbReference type="PANTHER" id="PTHR13504:SF38">
    <property type="entry name" value="FIDO DOMAIN-CONTAINING PROTEIN"/>
    <property type="match status" value="1"/>
</dbReference>
<dbReference type="SUPFAM" id="SSF140931">
    <property type="entry name" value="Fic-like"/>
    <property type="match status" value="1"/>
</dbReference>
<evidence type="ECO:0000313" key="6">
    <source>
        <dbReference type="EMBL" id="OGY14282.1"/>
    </source>
</evidence>
<evidence type="ECO:0000256" key="3">
    <source>
        <dbReference type="PIRSR" id="PIRSR640198-3"/>
    </source>
</evidence>
<evidence type="ECO:0008006" key="8">
    <source>
        <dbReference type="Google" id="ProtNLM"/>
    </source>
</evidence>
<dbReference type="InterPro" id="IPR009061">
    <property type="entry name" value="DNA-bd_dom_put_sf"/>
</dbReference>
<dbReference type="Pfam" id="PF13411">
    <property type="entry name" value="MerR_1"/>
    <property type="match status" value="1"/>
</dbReference>
<evidence type="ECO:0000256" key="2">
    <source>
        <dbReference type="PIRSR" id="PIRSR640198-2"/>
    </source>
</evidence>
<feature type="domain" description="Fido" evidence="5">
    <location>
        <begin position="99"/>
        <end position="235"/>
    </location>
</feature>
<sequence length="333" mass="37924">MDNQLRQISEKKHQLDTLKLPGQLGEQLNDWIKVELTYSSNAIEGNSLTRLETAEIVEKGLYSAIAGKPLKDQLEAINHAKALELVASLTDKLKSHQFITEEHIKAVHKIILNGIDDAWAGRYRKTEVFIRGTSLVLPKPKEIPSLMRRFINWLSLQQEQHPVMIATLVHLKFVTIHPFIDGNGRVGRLLMNLILQLGGYPPAIIKQEEKSRYLETLNLAQTKSNLEPFSLLVQEAVERSLDAYLNAAQEKPILATFIKTQGKLLKIGELAQLTNEPVPTIRFWTKEGLLRVSKYTKSGYQLYDHATIEQIQKIRALQNQRFTLAEIKKQLLL</sequence>
<keyword evidence="2" id="KW-0067">ATP-binding</keyword>
<dbReference type="InterPro" id="IPR003812">
    <property type="entry name" value="Fido"/>
</dbReference>
<proteinExistence type="predicted"/>
<dbReference type="InterPro" id="IPR040198">
    <property type="entry name" value="Fido_containing"/>
</dbReference>
<gene>
    <name evidence="6" type="ORF">A3A77_02295</name>
</gene>
<dbReference type="EMBL" id="MHCC01000001">
    <property type="protein sequence ID" value="OGY14282.1"/>
    <property type="molecule type" value="Genomic_DNA"/>
</dbReference>
<dbReference type="PANTHER" id="PTHR13504">
    <property type="entry name" value="FIDO DOMAIN-CONTAINING PROTEIN DDB_G0283145"/>
    <property type="match status" value="1"/>
</dbReference>
<accession>A0A1G1VGD8</accession>
<feature type="active site" evidence="1">
    <location>
        <position position="177"/>
    </location>
</feature>
<feature type="binding site" evidence="2">
    <location>
        <begin position="181"/>
        <end position="188"/>
    </location>
    <ligand>
        <name>ATP</name>
        <dbReference type="ChEBI" id="CHEBI:30616"/>
    </ligand>
</feature>
<protein>
    <recommendedName>
        <fullName evidence="8">Cell filamentation protein Fic</fullName>
    </recommendedName>
</protein>
<dbReference type="SMART" id="SM00422">
    <property type="entry name" value="HTH_MERR"/>
    <property type="match status" value="1"/>
</dbReference>
<dbReference type="Pfam" id="PF02661">
    <property type="entry name" value="Fic"/>
    <property type="match status" value="1"/>
</dbReference>
<dbReference type="InterPro" id="IPR036597">
    <property type="entry name" value="Fido-like_dom_sf"/>
</dbReference>
<dbReference type="InterPro" id="IPR000551">
    <property type="entry name" value="MerR-type_HTH_dom"/>
</dbReference>
<dbReference type="AlphaFoldDB" id="A0A1G1VGD8"/>
<evidence type="ECO:0000313" key="7">
    <source>
        <dbReference type="Proteomes" id="UP000178659"/>
    </source>
</evidence>
<dbReference type="GO" id="GO:0003677">
    <property type="term" value="F:DNA binding"/>
    <property type="evidence" value="ECO:0007669"/>
    <property type="project" value="InterPro"/>
</dbReference>